<dbReference type="EMBL" id="RMBX01000003">
    <property type="protein sequence ID" value="RPD41698.1"/>
    <property type="molecule type" value="Genomic_DNA"/>
</dbReference>
<dbReference type="Pfam" id="PF00174">
    <property type="entry name" value="Oxidored_molyb"/>
    <property type="match status" value="1"/>
</dbReference>
<dbReference type="RefSeq" id="WP_120514636.1">
    <property type="nucleotide sequence ID" value="NZ_QXZY01000002.1"/>
</dbReference>
<reference evidence="3" key="1">
    <citation type="submission" date="2018-11" db="EMBL/GenBank/DDBJ databases">
        <title>Chitinophaga lutea sp.nov., isolate from arsenic contaminated soil.</title>
        <authorList>
            <person name="Zong Y."/>
        </authorList>
    </citation>
    <scope>NUCLEOTIDE SEQUENCE [LARGE SCALE GENOMIC DNA]</scope>
    <source>
        <strain evidence="3">YLT18</strain>
    </source>
</reference>
<dbReference type="AlphaFoldDB" id="A0A3N4MDP6"/>
<dbReference type="Proteomes" id="UP000279089">
    <property type="component" value="Unassembled WGS sequence"/>
</dbReference>
<gene>
    <name evidence="2" type="ORF">EG028_05890</name>
</gene>
<sequence>MMYIKIIFTVLLLQVVITGHATILPDTTGQVAVKGLIRHPFVCTLGNVAAFRPETRNNLDIVCSSGETKKVLRSFTGIRLKTILDSAGIIMPKPKERGKYYIAIRATDGYTVLYAWNDIYNNPTGDHVFLIYEENGGPILEDGRFVMICSNDKVTGPRHVKWVSSIEVGKLP</sequence>
<evidence type="ECO:0000259" key="1">
    <source>
        <dbReference type="Pfam" id="PF00174"/>
    </source>
</evidence>
<accession>A0A3N4MDP6</accession>
<protein>
    <recommendedName>
        <fullName evidence="1">Oxidoreductase molybdopterin-binding domain-containing protein</fullName>
    </recommendedName>
</protein>
<organism evidence="2 3">
    <name type="scientific">Chitinophaga barathri</name>
    <dbReference type="NCBI Taxonomy" id="1647451"/>
    <lineage>
        <taxon>Bacteria</taxon>
        <taxon>Pseudomonadati</taxon>
        <taxon>Bacteroidota</taxon>
        <taxon>Chitinophagia</taxon>
        <taxon>Chitinophagales</taxon>
        <taxon>Chitinophagaceae</taxon>
        <taxon>Chitinophaga</taxon>
    </lineage>
</organism>
<evidence type="ECO:0000313" key="3">
    <source>
        <dbReference type="Proteomes" id="UP000279089"/>
    </source>
</evidence>
<comment type="caution">
    <text evidence="2">The sequence shown here is derived from an EMBL/GenBank/DDBJ whole genome shotgun (WGS) entry which is preliminary data.</text>
</comment>
<keyword evidence="3" id="KW-1185">Reference proteome</keyword>
<dbReference type="SUPFAM" id="SSF56524">
    <property type="entry name" value="Oxidoreductase molybdopterin-binding domain"/>
    <property type="match status" value="1"/>
</dbReference>
<dbReference type="InterPro" id="IPR000572">
    <property type="entry name" value="OxRdtase_Mopterin-bd_dom"/>
</dbReference>
<feature type="domain" description="Oxidoreductase molybdopterin-binding" evidence="1">
    <location>
        <begin position="30"/>
        <end position="169"/>
    </location>
</feature>
<dbReference type="Gene3D" id="3.90.420.10">
    <property type="entry name" value="Oxidoreductase, molybdopterin-binding domain"/>
    <property type="match status" value="1"/>
</dbReference>
<dbReference type="InterPro" id="IPR036374">
    <property type="entry name" value="OxRdtase_Mopterin-bd_sf"/>
</dbReference>
<proteinExistence type="predicted"/>
<name>A0A3N4MDP6_9BACT</name>
<dbReference type="OrthoDB" id="5366082at2"/>
<evidence type="ECO:0000313" key="2">
    <source>
        <dbReference type="EMBL" id="RPD41698.1"/>
    </source>
</evidence>